<evidence type="ECO:0000313" key="7">
    <source>
        <dbReference type="Proteomes" id="UP000185544"/>
    </source>
</evidence>
<dbReference type="SUPFAM" id="SSF55103">
    <property type="entry name" value="FAD-linked oxidases, C-terminal domain"/>
    <property type="match status" value="1"/>
</dbReference>
<dbReference type="RefSeq" id="WP_075276543.1">
    <property type="nucleotide sequence ID" value="NZ_CP016908.1"/>
</dbReference>
<dbReference type="InterPro" id="IPR016164">
    <property type="entry name" value="FAD-linked_Oxase-like_C"/>
</dbReference>
<dbReference type="PANTHER" id="PTHR13878:SF53">
    <property type="entry name" value="CYTOKININ DEHYDROGENASE 6"/>
    <property type="match status" value="1"/>
</dbReference>
<name>A0A1L6MWI2_9BACT</name>
<evidence type="ECO:0000256" key="4">
    <source>
        <dbReference type="ARBA" id="ARBA00023002"/>
    </source>
</evidence>
<dbReference type="KEGG" id="pabo:BCY86_03770"/>
<dbReference type="SUPFAM" id="SSF56176">
    <property type="entry name" value="FAD-binding/transporter-associated domain-like"/>
    <property type="match status" value="1"/>
</dbReference>
<evidence type="ECO:0000313" key="6">
    <source>
        <dbReference type="EMBL" id="APR99893.1"/>
    </source>
</evidence>
<dbReference type="OrthoDB" id="143770at2"/>
<dbReference type="InterPro" id="IPR050432">
    <property type="entry name" value="FAD-linked_Oxidoreductases_BP"/>
</dbReference>
<evidence type="ECO:0000256" key="1">
    <source>
        <dbReference type="ARBA" id="ARBA00005466"/>
    </source>
</evidence>
<comment type="similarity">
    <text evidence="1">Belongs to the oxygen-dependent FAD-linked oxidoreductase family.</text>
</comment>
<protein>
    <recommendedName>
        <fullName evidence="5">FAD-binding PCMH-type domain-containing protein</fullName>
    </recommendedName>
</protein>
<dbReference type="InterPro" id="IPR006094">
    <property type="entry name" value="Oxid_FAD_bind_N"/>
</dbReference>
<keyword evidence="7" id="KW-1185">Reference proteome</keyword>
<dbReference type="AlphaFoldDB" id="A0A1L6MWI2"/>
<dbReference type="GO" id="GO:0071949">
    <property type="term" value="F:FAD binding"/>
    <property type="evidence" value="ECO:0007669"/>
    <property type="project" value="InterPro"/>
</dbReference>
<dbReference type="Pfam" id="PF01565">
    <property type="entry name" value="FAD_binding_4"/>
    <property type="match status" value="1"/>
</dbReference>
<dbReference type="EMBL" id="CP016908">
    <property type="protein sequence ID" value="APR99893.1"/>
    <property type="molecule type" value="Genomic_DNA"/>
</dbReference>
<dbReference type="Gene3D" id="3.30.465.10">
    <property type="match status" value="1"/>
</dbReference>
<dbReference type="PANTHER" id="PTHR13878">
    <property type="entry name" value="GULONOLACTONE OXIDASE"/>
    <property type="match status" value="1"/>
</dbReference>
<dbReference type="InterPro" id="IPR036318">
    <property type="entry name" value="FAD-bd_PCMH-like_sf"/>
</dbReference>
<reference evidence="6 7" key="1">
    <citation type="submission" date="2016-08" db="EMBL/GenBank/DDBJ databases">
        <title>Identification and validation of antigenic proteins from Pajaroellobacter abortibovis using de-novo genome sequence assembly and reverse vaccinology.</title>
        <authorList>
            <person name="Welly B.T."/>
            <person name="Miller M.R."/>
            <person name="Stott J.L."/>
            <person name="Blanchard M.T."/>
            <person name="Islas-Trejo A.D."/>
            <person name="O'Rourke S.M."/>
            <person name="Young A.E."/>
            <person name="Medrano J.F."/>
            <person name="Van Eenennaam A.L."/>
        </authorList>
    </citation>
    <scope>NUCLEOTIDE SEQUENCE [LARGE SCALE GENOMIC DNA]</scope>
    <source>
        <strain evidence="6 7">BTF92-0548A/99-0131</strain>
    </source>
</reference>
<dbReference type="Proteomes" id="UP000185544">
    <property type="component" value="Chromosome"/>
</dbReference>
<dbReference type="STRING" id="1882918.BCY86_03770"/>
<dbReference type="InterPro" id="IPR016167">
    <property type="entry name" value="FAD-bd_PCMH_sub1"/>
</dbReference>
<sequence>MHSSPLPLRSYAPWRVLDGFGRSVYSSSRYAEPDSAEELVQILQQARREGLSVAFRGSGRSYGDAALSQSGLVLHTGRLNRMLQWDPVRGIAEMEAGLTIEGLWRRTLEDGWWPAVVPGTMFPTMGGCLSMNIHGKNNFRAGSFGEHVLDFDLVTIRGERFYCSPQENADLFYAAIGGLGLLGAIVRVRLKLKKVESGLLRVTPLIARGIEEMFAIFEQCLPDSDYLVGWVDCTCGGAGLGRGVIHQANYLQQEHDPCGLDSLHIERQTLPPIILGVPRKYLWRVMSLWMHNPGVAFINAAKYYSALVSKQKSYLQSHVAFSFLLDYVPHWRLAYGKGGFIQYQIFAPAHSALSLFREILTLCLRENLPSYLGVLKRHRKDPFLLTHALDGYSLALDFPVVASHHKRLLAMTRILSERVIAKGGKFYLAKDAILIPEEIEPAYGTEPLDAFFAIKERLDPDRMLVTDLARRLFPHRFSA</sequence>
<evidence type="ECO:0000256" key="2">
    <source>
        <dbReference type="ARBA" id="ARBA00022630"/>
    </source>
</evidence>
<feature type="domain" description="FAD-binding PCMH-type" evidence="5">
    <location>
        <begin position="23"/>
        <end position="195"/>
    </location>
</feature>
<dbReference type="PROSITE" id="PS51387">
    <property type="entry name" value="FAD_PCMH"/>
    <property type="match status" value="1"/>
</dbReference>
<keyword evidence="3" id="KW-0274">FAD</keyword>
<organism evidence="6 7">
    <name type="scientific">Pajaroellobacter abortibovis</name>
    <dbReference type="NCBI Taxonomy" id="1882918"/>
    <lineage>
        <taxon>Bacteria</taxon>
        <taxon>Pseudomonadati</taxon>
        <taxon>Myxococcota</taxon>
        <taxon>Polyangia</taxon>
        <taxon>Polyangiales</taxon>
        <taxon>Polyangiaceae</taxon>
    </lineage>
</organism>
<accession>A0A1L6MWI2</accession>
<dbReference type="Gene3D" id="3.30.43.10">
    <property type="entry name" value="Uridine Diphospho-n-acetylenolpyruvylglucosamine Reductase, domain 2"/>
    <property type="match status" value="1"/>
</dbReference>
<dbReference type="InterPro" id="IPR016169">
    <property type="entry name" value="FAD-bd_PCMH_sub2"/>
</dbReference>
<evidence type="ECO:0000256" key="3">
    <source>
        <dbReference type="ARBA" id="ARBA00022827"/>
    </source>
</evidence>
<dbReference type="GO" id="GO:0016491">
    <property type="term" value="F:oxidoreductase activity"/>
    <property type="evidence" value="ECO:0007669"/>
    <property type="project" value="UniProtKB-KW"/>
</dbReference>
<keyword evidence="4" id="KW-0560">Oxidoreductase</keyword>
<proteinExistence type="inferred from homology"/>
<gene>
    <name evidence="6" type="ORF">BCY86_03770</name>
</gene>
<dbReference type="InterPro" id="IPR016166">
    <property type="entry name" value="FAD-bd_PCMH"/>
</dbReference>
<evidence type="ECO:0000259" key="5">
    <source>
        <dbReference type="PROSITE" id="PS51387"/>
    </source>
</evidence>
<keyword evidence="2" id="KW-0285">Flavoprotein</keyword>